<accession>A0A7C9NIN5</accession>
<dbReference type="RefSeq" id="WP_161126226.1">
    <property type="nucleotide sequence ID" value="NZ_VYSB01000025.1"/>
</dbReference>
<evidence type="ECO:0000313" key="2">
    <source>
        <dbReference type="Proteomes" id="UP000481947"/>
    </source>
</evidence>
<dbReference type="EMBL" id="VYSB01000025">
    <property type="protein sequence ID" value="MYZ53683.1"/>
    <property type="molecule type" value="Genomic_DNA"/>
</dbReference>
<protein>
    <submittedName>
        <fullName evidence="1">Uncharacterized protein</fullName>
    </submittedName>
</protein>
<comment type="caution">
    <text evidence="1">The sequence shown here is derived from an EMBL/GenBank/DDBJ whole genome shotgun (WGS) entry which is preliminary data.</text>
</comment>
<dbReference type="AlphaFoldDB" id="A0A7C9NIN5"/>
<name>A0A7C9NIN5_9BURK</name>
<evidence type="ECO:0000313" key="1">
    <source>
        <dbReference type="EMBL" id="MYZ53683.1"/>
    </source>
</evidence>
<proteinExistence type="predicted"/>
<sequence length="104" mass="11132">MTFNTNYSNLTAADARELLDNEPLVFSATKTLDCGSTAHLVDLGAGVHLLAIEAADGTIVEFGLMSAGNVAALGDELEQLNEDSCEYACTLADSLRHCFYRSTR</sequence>
<gene>
    <name evidence="1" type="ORF">F5985_16495</name>
</gene>
<dbReference type="Proteomes" id="UP000481947">
    <property type="component" value="Unassembled WGS sequence"/>
</dbReference>
<reference evidence="1 2" key="1">
    <citation type="submission" date="2019-09" db="EMBL/GenBank/DDBJ databases">
        <title>Identification of Malikia spinosa a prominent benzene-, toluene-, and ethylbenzene-degrading bacterium: enrichment, isolation and whole genome sequencing.</title>
        <authorList>
            <person name="Tancsics A."/>
            <person name="Revesz F."/>
            <person name="Kriszt B."/>
        </authorList>
    </citation>
    <scope>NUCLEOTIDE SEQUENCE [LARGE SCALE GENOMIC DNA]</scope>
    <source>
        <strain evidence="1 2">AB6</strain>
    </source>
</reference>
<organism evidence="1 2">
    <name type="scientific">Malikia spinosa</name>
    <dbReference type="NCBI Taxonomy" id="86180"/>
    <lineage>
        <taxon>Bacteria</taxon>
        <taxon>Pseudomonadati</taxon>
        <taxon>Pseudomonadota</taxon>
        <taxon>Betaproteobacteria</taxon>
        <taxon>Burkholderiales</taxon>
        <taxon>Comamonadaceae</taxon>
        <taxon>Malikia</taxon>
    </lineage>
</organism>